<evidence type="ECO:0000313" key="3">
    <source>
        <dbReference type="Proteomes" id="UP000830158"/>
    </source>
</evidence>
<organism evidence="2 3">
    <name type="scientific">Amycolatopsis thermalba</name>
    <dbReference type="NCBI Taxonomy" id="944492"/>
    <lineage>
        <taxon>Bacteria</taxon>
        <taxon>Bacillati</taxon>
        <taxon>Actinomycetota</taxon>
        <taxon>Actinomycetes</taxon>
        <taxon>Pseudonocardiales</taxon>
        <taxon>Pseudonocardiaceae</taxon>
        <taxon>Amycolatopsis</taxon>
    </lineage>
</organism>
<keyword evidence="3" id="KW-1185">Reference proteome</keyword>
<dbReference type="Gene3D" id="3.90.1300.10">
    <property type="entry name" value="Amidase signature (AS) domain"/>
    <property type="match status" value="1"/>
</dbReference>
<gene>
    <name evidence="2" type="ORF">L1857_25830</name>
</gene>
<dbReference type="PROSITE" id="PS00571">
    <property type="entry name" value="AMIDASES"/>
    <property type="match status" value="1"/>
</dbReference>
<reference evidence="2" key="1">
    <citation type="submission" date="2022-01" db="EMBL/GenBank/DDBJ databases">
        <title>PSI-footprinting approach for the identification of protein synthesis inhibitor producers.</title>
        <authorList>
            <person name="Handel F."/>
            <person name="Kulik A."/>
            <person name="Wex K.W."/>
            <person name="Berscheid A."/>
            <person name="Saur J.S."/>
            <person name="Winkler A."/>
            <person name="Wibberg D."/>
            <person name="Kalinowski J."/>
            <person name="Broetz-Oesterhelt H."/>
            <person name="Mast Y."/>
        </authorList>
    </citation>
    <scope>NUCLEOTIDE SEQUENCE</scope>
    <source>
        <strain evidence="2">KNN 49.3e</strain>
    </source>
</reference>
<dbReference type="InterPro" id="IPR023631">
    <property type="entry name" value="Amidase_dom"/>
</dbReference>
<dbReference type="EMBL" id="CP091196">
    <property type="protein sequence ID" value="UQS25983.1"/>
    <property type="molecule type" value="Genomic_DNA"/>
</dbReference>
<dbReference type="Proteomes" id="UP000830158">
    <property type="component" value="Chromosome"/>
</dbReference>
<dbReference type="Pfam" id="PF01425">
    <property type="entry name" value="Amidase"/>
    <property type="match status" value="1"/>
</dbReference>
<evidence type="ECO:0000259" key="1">
    <source>
        <dbReference type="Pfam" id="PF01425"/>
    </source>
</evidence>
<dbReference type="InterPro" id="IPR036928">
    <property type="entry name" value="AS_sf"/>
</dbReference>
<protein>
    <submittedName>
        <fullName evidence="2">Amidase</fullName>
    </submittedName>
</protein>
<proteinExistence type="predicted"/>
<dbReference type="RefSeq" id="WP_162831095.1">
    <property type="nucleotide sequence ID" value="NZ_CP091196.1"/>
</dbReference>
<feature type="domain" description="Amidase" evidence="1">
    <location>
        <begin position="26"/>
        <end position="479"/>
    </location>
</feature>
<dbReference type="PANTHER" id="PTHR42678:SF34">
    <property type="entry name" value="OS04G0183300 PROTEIN"/>
    <property type="match status" value="1"/>
</dbReference>
<dbReference type="SUPFAM" id="SSF75304">
    <property type="entry name" value="Amidase signature (AS) enzymes"/>
    <property type="match status" value="1"/>
</dbReference>
<sequence length="504" mass="52517">MTMLVRTDTITALRSSYHAGDVTAGEVIARHLGRIETFDTTVNSIVTINPRAAEDAARLDDHLERTGELHGPLHGIPVVIKDNIDLAGLPTAFGSVAFAEHIATSDAVLVTRLKEAGAVVLGKTTMPDFAVSWHGHSSRSGITRNPYDTARDPGGSSSGSAAAVAAEFAVAGIGTDTGGSIRVPAALCGLVGLRPSVGLVSRAGTAALVGDQDSPGPMARCVADVAALLDVLAGWDHRDPYTALPSVTRRTGTFSERIAAGASRGARIGVVRALCASGPEDDPEVAGVVDEALGALRSRGAVLIEVELPNLTTMLRDTLMYFLQSRRDVNQYLADAGAHTQDIAEVVARGEFFPHLALLPPLAAGPRDPCSAPAYARALERRTHLRNTVAGLFAEHGLAALAYPTVRITAPLWADVEAGTFEDGPAHGRDRAPGTFPTNTLIAAQCAFPALTLPVGQTGRGLPVGLELLGLPHHDGDLLALASDLELACPPRPVPTGYQQVVNP</sequence>
<evidence type="ECO:0000313" key="2">
    <source>
        <dbReference type="EMBL" id="UQS25983.1"/>
    </source>
</evidence>
<dbReference type="InterPro" id="IPR020556">
    <property type="entry name" value="Amidase_CS"/>
</dbReference>
<name>A0ABY4P125_9PSEU</name>
<dbReference type="PANTHER" id="PTHR42678">
    <property type="entry name" value="AMIDASE"/>
    <property type="match status" value="1"/>
</dbReference>
<accession>A0ABY4P125</accession>